<feature type="domain" description="Carrier" evidence="8">
    <location>
        <begin position="1040"/>
        <end position="1114"/>
    </location>
</feature>
<dbReference type="FunFam" id="3.30.300.30:FF:000010">
    <property type="entry name" value="Enterobactin synthetase component F"/>
    <property type="match status" value="1"/>
</dbReference>
<dbReference type="InterPro" id="IPR036736">
    <property type="entry name" value="ACP-like_sf"/>
</dbReference>
<keyword evidence="6" id="KW-0045">Antibiotic biosynthesis</keyword>
<dbReference type="Proteomes" id="UP000198253">
    <property type="component" value="Chromosome I"/>
</dbReference>
<comment type="cofactor">
    <cofactor evidence="1">
        <name>pantetheine 4'-phosphate</name>
        <dbReference type="ChEBI" id="CHEBI:47942"/>
    </cofactor>
</comment>
<dbReference type="Gene3D" id="2.30.38.10">
    <property type="entry name" value="Luciferase, Domain 3"/>
    <property type="match status" value="1"/>
</dbReference>
<evidence type="ECO:0000256" key="4">
    <source>
        <dbReference type="ARBA" id="ARBA00022553"/>
    </source>
</evidence>
<protein>
    <submittedName>
        <fullName evidence="9">Non-ribosomal peptide synthase domain TIGR01720/amino acid adenylation domain-containing protein</fullName>
    </submittedName>
</protein>
<dbReference type="GO" id="GO:0043041">
    <property type="term" value="P:amino acid activation for nonribosomal peptide biosynthetic process"/>
    <property type="evidence" value="ECO:0007669"/>
    <property type="project" value="TreeGrafter"/>
</dbReference>
<dbReference type="PROSITE" id="PS50075">
    <property type="entry name" value="CARRIER"/>
    <property type="match status" value="1"/>
</dbReference>
<dbReference type="Pfam" id="PF13193">
    <property type="entry name" value="AMP-binding_C"/>
    <property type="match status" value="1"/>
</dbReference>
<dbReference type="NCBIfam" id="TIGR01733">
    <property type="entry name" value="AA-adenyl-dom"/>
    <property type="match status" value="1"/>
</dbReference>
<accession>A0A1C4ZJ57</accession>
<dbReference type="InParanoid" id="A0A1C4ZJ57"/>
<dbReference type="InterPro" id="IPR045851">
    <property type="entry name" value="AMP-bd_C_sf"/>
</dbReference>
<dbReference type="InterPro" id="IPR010060">
    <property type="entry name" value="NRPS_synth"/>
</dbReference>
<keyword evidence="3" id="KW-0596">Phosphopantetheine</keyword>
<dbReference type="InterPro" id="IPR023213">
    <property type="entry name" value="CAT-like_dom_sf"/>
</dbReference>
<proteinExistence type="inferred from homology"/>
<dbReference type="InterPro" id="IPR000873">
    <property type="entry name" value="AMP-dep_synth/lig_dom"/>
</dbReference>
<dbReference type="InterPro" id="IPR020845">
    <property type="entry name" value="AMP-binding_CS"/>
</dbReference>
<dbReference type="InterPro" id="IPR020806">
    <property type="entry name" value="PKS_PP-bd"/>
</dbReference>
<dbReference type="FunFam" id="1.10.1200.10:FF:000005">
    <property type="entry name" value="Nonribosomal peptide synthetase 1"/>
    <property type="match status" value="1"/>
</dbReference>
<dbReference type="FunFam" id="2.30.38.10:FF:000001">
    <property type="entry name" value="Non-ribosomal peptide synthetase PvdI"/>
    <property type="match status" value="1"/>
</dbReference>
<feature type="region of interest" description="Disordered" evidence="7">
    <location>
        <begin position="25"/>
        <end position="50"/>
    </location>
</feature>
<dbReference type="InterPro" id="IPR025110">
    <property type="entry name" value="AMP-bd_C"/>
</dbReference>
<keyword evidence="4" id="KW-0597">Phosphoprotein</keyword>
<organism evidence="9 10">
    <name type="scientific">Micromonospora echinospora</name>
    <name type="common">Micromonospora purpurea</name>
    <dbReference type="NCBI Taxonomy" id="1877"/>
    <lineage>
        <taxon>Bacteria</taxon>
        <taxon>Bacillati</taxon>
        <taxon>Actinomycetota</taxon>
        <taxon>Actinomycetes</taxon>
        <taxon>Micromonosporales</taxon>
        <taxon>Micromonosporaceae</taxon>
        <taxon>Micromonospora</taxon>
    </lineage>
</organism>
<dbReference type="GO" id="GO:0005737">
    <property type="term" value="C:cytoplasm"/>
    <property type="evidence" value="ECO:0007669"/>
    <property type="project" value="TreeGrafter"/>
</dbReference>
<dbReference type="NCBIfam" id="TIGR01720">
    <property type="entry name" value="NRPS-para261"/>
    <property type="match status" value="1"/>
</dbReference>
<dbReference type="Gene3D" id="3.30.300.30">
    <property type="match status" value="1"/>
</dbReference>
<dbReference type="Gene3D" id="3.30.559.10">
    <property type="entry name" value="Chloramphenicol acetyltransferase-like domain"/>
    <property type="match status" value="2"/>
</dbReference>
<evidence type="ECO:0000259" key="8">
    <source>
        <dbReference type="PROSITE" id="PS50075"/>
    </source>
</evidence>
<evidence type="ECO:0000256" key="5">
    <source>
        <dbReference type="ARBA" id="ARBA00022737"/>
    </source>
</evidence>
<evidence type="ECO:0000313" key="10">
    <source>
        <dbReference type="Proteomes" id="UP000198253"/>
    </source>
</evidence>
<dbReference type="GO" id="GO:0044550">
    <property type="term" value="P:secondary metabolite biosynthetic process"/>
    <property type="evidence" value="ECO:0007669"/>
    <property type="project" value="TreeGrafter"/>
</dbReference>
<dbReference type="PROSITE" id="PS00455">
    <property type="entry name" value="AMP_BINDING"/>
    <property type="match status" value="1"/>
</dbReference>
<reference evidence="10" key="1">
    <citation type="submission" date="2016-06" db="EMBL/GenBank/DDBJ databases">
        <authorList>
            <person name="Varghese N."/>
            <person name="Submissions Spin"/>
        </authorList>
    </citation>
    <scope>NUCLEOTIDE SEQUENCE [LARGE SCALE GENOMIC DNA]</scope>
    <source>
        <strain evidence="10">DSM 43816</strain>
    </source>
</reference>
<keyword evidence="10" id="KW-1185">Reference proteome</keyword>
<evidence type="ECO:0000313" key="9">
    <source>
        <dbReference type="EMBL" id="SCF32978.1"/>
    </source>
</evidence>
<dbReference type="RefSeq" id="WP_088984042.1">
    <property type="nucleotide sequence ID" value="NZ_LT607413.1"/>
</dbReference>
<dbReference type="GO" id="GO:0031177">
    <property type="term" value="F:phosphopantetheine binding"/>
    <property type="evidence" value="ECO:0007669"/>
    <property type="project" value="InterPro"/>
</dbReference>
<dbReference type="GO" id="GO:0017000">
    <property type="term" value="P:antibiotic biosynthetic process"/>
    <property type="evidence" value="ECO:0007669"/>
    <property type="project" value="UniProtKB-KW"/>
</dbReference>
<evidence type="ECO:0000256" key="1">
    <source>
        <dbReference type="ARBA" id="ARBA00001957"/>
    </source>
</evidence>
<dbReference type="Gene3D" id="3.40.50.980">
    <property type="match status" value="2"/>
</dbReference>
<dbReference type="SUPFAM" id="SSF47336">
    <property type="entry name" value="ACP-like"/>
    <property type="match status" value="1"/>
</dbReference>
<dbReference type="InterPro" id="IPR009081">
    <property type="entry name" value="PP-bd_ACP"/>
</dbReference>
<evidence type="ECO:0000256" key="3">
    <source>
        <dbReference type="ARBA" id="ARBA00022450"/>
    </source>
</evidence>
<evidence type="ECO:0000256" key="7">
    <source>
        <dbReference type="SAM" id="MobiDB-lite"/>
    </source>
</evidence>
<dbReference type="SUPFAM" id="SSF56801">
    <property type="entry name" value="Acetyl-CoA synthetase-like"/>
    <property type="match status" value="1"/>
</dbReference>
<feature type="region of interest" description="Disordered" evidence="7">
    <location>
        <begin position="253"/>
        <end position="274"/>
    </location>
</feature>
<comment type="similarity">
    <text evidence="2">Belongs to the ATP-dependent AMP-binding enzyme family.</text>
</comment>
<dbReference type="GO" id="GO:0008610">
    <property type="term" value="P:lipid biosynthetic process"/>
    <property type="evidence" value="ECO:0007669"/>
    <property type="project" value="UniProtKB-ARBA"/>
</dbReference>
<dbReference type="Pfam" id="PF00501">
    <property type="entry name" value="AMP-binding"/>
    <property type="match status" value="1"/>
</dbReference>
<dbReference type="OrthoDB" id="5476914at2"/>
<dbReference type="Pfam" id="PF00550">
    <property type="entry name" value="PP-binding"/>
    <property type="match status" value="1"/>
</dbReference>
<name>A0A1C4ZJ57_MICEC</name>
<dbReference type="PANTHER" id="PTHR45527">
    <property type="entry name" value="NONRIBOSOMAL PEPTIDE SYNTHETASE"/>
    <property type="match status" value="1"/>
</dbReference>
<dbReference type="Gene3D" id="3.30.559.30">
    <property type="entry name" value="Nonribosomal peptide synthetase, condensation domain"/>
    <property type="match status" value="2"/>
</dbReference>
<dbReference type="SUPFAM" id="SSF52777">
    <property type="entry name" value="CoA-dependent acyltransferases"/>
    <property type="match status" value="4"/>
</dbReference>
<evidence type="ECO:0000256" key="6">
    <source>
        <dbReference type="ARBA" id="ARBA00023194"/>
    </source>
</evidence>
<keyword evidence="5" id="KW-0677">Repeat</keyword>
<sequence>MDRTPSSTARRRELLRRRLAEESLLAAPAAEGTATVGPSGPPAPGALSPGQRRMWSIQQLAPGTVGYNVTIALDLTGDLDPDLFARAVHTVVARHDILRTTYRLADGDTDTGPVVQVVHPDLPAPVDRFDVGDLDDEARAARVDELARAVAGRPFDLSVDPPLRVRLIRTGPTTYTLVVVAHHVAWDDGTSVVFFTELMGHYARLARGEPVDRERAARQYADVATTGVDADGEATTYWRHQLDPLPDPLDLPGLAGGAGGPGWERSQSMRPGTGRRVREFARRENSSTFMVLFAAVSALLHRYTGARELLVGAPVVNRDFTGADEIIGYLGNTVPLRAEVEPTDDFRTLLARARTTCVQAYAHQHVELDDIARAVDPQRNRGDAPLFNVVLSLRSPVLEPFRAAGLAASRRHVPGPDARFDLTLAVETDADDLTVEANFPAGPAADAQVRHLLDHLDRLLDAALARPDTPVGDLDLLDPDERARLLGTWNDTAVEVDGRLLPELFAAQVARTPQALAVVTATAGGPGAAFAETSGDPSGARELSYAQLDERANRLARHLAGSGIGPEDTVALAVPRSPAMMVAALGVLKAGAAYVPVDPAYPADRVRLMLTDPRPRLLLTTSTVAGDLPPGGPDRLLLDAPETAVRLAALPGTGLTDADRTAPLRPDNPAYVIYTSGSTGRPKGVVISHRALSNHLHWALRRFTGLSGRTLLHSSMSFDFSVTPMYAPLLCGGVLELCAEGPDAITTAVGPATFLKITPSHLPLLPSVRFADDGHRTLVIAGEALRGAALGRWRPPALGTIDVINEYGPTEATVGCTLYDVAGATDGTVPPGPVPIGGPVTNTTCHVLDPALRPVPVGVTGELYVGGAQLARGYLDRPALTASRFVADPYGVAGQRLYRTGDRVRRRPDGSLEFVGRVDEQVKIRGFRIEPGEIESVLTAHPGVAQAAVVARTDGPGGAYLAAYVVPATGADRPPATPGTGPDLDGATLRAHLAERLPDQMVPAAVVLVDRLPLSPSGKVDRRALPAPTFASTASTPAREPSDAIERTLLDLFTQVLGSDGISVTDSFFEHGGDSIVAIQLVSRARRAGLTISPRDVFERLTVEALAAAVRAARPATAAVPEDVREDRTGPVEPTPILRAFTERGRLGNGHRMSLLLDVPALEHQRLVRAVQALLDTHDALRAHLDRAGARPQLWVRPAGTVRAEPLVHRVPTAASGADPAQLDRELATATARLDAGAGPLVQVVWFDAGPGRSGRLLLVVHHLVVDGVSLRILAEDLATAWRAAADGPPALPATGTSLRRWSRELTRQAAGRAGELPRWRSILDGADPLFGTDGPDPVRDTWATVRTVTVDLDPASTAAALTTVPQVFFAGPDDVLLTALALAVAAWRRHRGDDPAAATLVLVEGHGREEAAVPGADLSRTVGWFTSQYPVRLDLSGIDLTDALAGGPAAGTALKRVKEHLRSLPDHGIGYGMLRHLDPDSAGQLARLPAPRLGFNYLGRLDTAGEWPIAPGGVSAAYDPDMPVPTALVVNAVTEATPAGPRLTAHWMYASRILTEPEVRDLARRFGDAVAALAAHAATPGAGGHTPSDLPLVSLDQSQLDALEAKWTQA</sequence>
<dbReference type="CDD" id="cd19531">
    <property type="entry name" value="LCL_NRPS-like"/>
    <property type="match status" value="1"/>
</dbReference>
<feature type="compositionally biased region" description="Low complexity" evidence="7">
    <location>
        <begin position="25"/>
        <end position="38"/>
    </location>
</feature>
<dbReference type="PANTHER" id="PTHR45527:SF1">
    <property type="entry name" value="FATTY ACID SYNTHASE"/>
    <property type="match status" value="1"/>
</dbReference>
<dbReference type="SMART" id="SM00823">
    <property type="entry name" value="PKS_PP"/>
    <property type="match status" value="1"/>
</dbReference>
<dbReference type="CDD" id="cd05930">
    <property type="entry name" value="A_NRPS"/>
    <property type="match status" value="1"/>
</dbReference>
<dbReference type="InterPro" id="IPR010071">
    <property type="entry name" value="AA_adenyl_dom"/>
</dbReference>
<dbReference type="EMBL" id="LT607413">
    <property type="protein sequence ID" value="SCF32978.1"/>
    <property type="molecule type" value="Genomic_DNA"/>
</dbReference>
<dbReference type="FunFam" id="3.40.50.980:FF:000001">
    <property type="entry name" value="Non-ribosomal peptide synthetase"/>
    <property type="match status" value="1"/>
</dbReference>
<gene>
    <name evidence="9" type="ORF">GA0070618_5335</name>
</gene>
<dbReference type="InterPro" id="IPR001242">
    <property type="entry name" value="Condensation_dom"/>
</dbReference>
<dbReference type="Pfam" id="PF00668">
    <property type="entry name" value="Condensation"/>
    <property type="match status" value="2"/>
</dbReference>
<dbReference type="Gene3D" id="1.10.1200.10">
    <property type="entry name" value="ACP-like"/>
    <property type="match status" value="1"/>
</dbReference>
<dbReference type="GO" id="GO:0003824">
    <property type="term" value="F:catalytic activity"/>
    <property type="evidence" value="ECO:0007669"/>
    <property type="project" value="InterPro"/>
</dbReference>
<evidence type="ECO:0000256" key="2">
    <source>
        <dbReference type="ARBA" id="ARBA00006432"/>
    </source>
</evidence>